<feature type="domain" description="Gnk2-homologous" evidence="2">
    <location>
        <begin position="28"/>
        <end position="151"/>
    </location>
</feature>
<reference evidence="3 4" key="1">
    <citation type="submission" date="2024-04" db="EMBL/GenBank/DDBJ databases">
        <authorList>
            <person name="Fracassetti M."/>
        </authorList>
    </citation>
    <scope>NUCLEOTIDE SEQUENCE [LARGE SCALE GENOMIC DNA]</scope>
</reference>
<dbReference type="AlphaFoldDB" id="A0AAV2FPC1"/>
<dbReference type="InterPro" id="IPR002902">
    <property type="entry name" value="GNK2"/>
</dbReference>
<accession>A0AAV2FPC1</accession>
<keyword evidence="1" id="KW-0732">Signal</keyword>
<name>A0AAV2FPC1_9ROSI</name>
<evidence type="ECO:0000313" key="3">
    <source>
        <dbReference type="EMBL" id="CAL1399787.1"/>
    </source>
</evidence>
<sequence length="152" mass="16829">MKKPGSAIVFAAVVVVILGHCCSRTTTAAEAVYVCNVDGFHSAEPWDVAKANLLLKLTYNTFWLPDHSYWTNYTAGVITFFYGYASCATTMVCDGGSRQSADCSTTYDHCVKCLNDANYYLTTSCYGRIGGHVTNNNGVLQCYMRYEQTQFQ</sequence>
<gene>
    <name evidence="3" type="ORF">LTRI10_LOCUS39957</name>
</gene>
<evidence type="ECO:0000259" key="2">
    <source>
        <dbReference type="PROSITE" id="PS51473"/>
    </source>
</evidence>
<evidence type="ECO:0000256" key="1">
    <source>
        <dbReference type="SAM" id="SignalP"/>
    </source>
</evidence>
<feature type="signal peptide" evidence="1">
    <location>
        <begin position="1"/>
        <end position="23"/>
    </location>
</feature>
<dbReference type="Proteomes" id="UP001497516">
    <property type="component" value="Chromosome 7"/>
</dbReference>
<organism evidence="3 4">
    <name type="scientific">Linum trigynum</name>
    <dbReference type="NCBI Taxonomy" id="586398"/>
    <lineage>
        <taxon>Eukaryota</taxon>
        <taxon>Viridiplantae</taxon>
        <taxon>Streptophyta</taxon>
        <taxon>Embryophyta</taxon>
        <taxon>Tracheophyta</taxon>
        <taxon>Spermatophyta</taxon>
        <taxon>Magnoliopsida</taxon>
        <taxon>eudicotyledons</taxon>
        <taxon>Gunneridae</taxon>
        <taxon>Pentapetalae</taxon>
        <taxon>rosids</taxon>
        <taxon>fabids</taxon>
        <taxon>Malpighiales</taxon>
        <taxon>Linaceae</taxon>
        <taxon>Linum</taxon>
    </lineage>
</organism>
<dbReference type="EMBL" id="OZ034820">
    <property type="protein sequence ID" value="CAL1399787.1"/>
    <property type="molecule type" value="Genomic_DNA"/>
</dbReference>
<proteinExistence type="predicted"/>
<keyword evidence="4" id="KW-1185">Reference proteome</keyword>
<dbReference type="PROSITE" id="PS51473">
    <property type="entry name" value="GNK2"/>
    <property type="match status" value="1"/>
</dbReference>
<feature type="chain" id="PRO_5043348600" description="Gnk2-homologous domain-containing protein" evidence="1">
    <location>
        <begin position="24"/>
        <end position="152"/>
    </location>
</feature>
<evidence type="ECO:0000313" key="4">
    <source>
        <dbReference type="Proteomes" id="UP001497516"/>
    </source>
</evidence>
<protein>
    <recommendedName>
        <fullName evidence="2">Gnk2-homologous domain-containing protein</fullName>
    </recommendedName>
</protein>